<keyword evidence="3" id="KW-0540">Nuclease</keyword>
<evidence type="ECO:0000259" key="2">
    <source>
        <dbReference type="SMART" id="SM00892"/>
    </source>
</evidence>
<protein>
    <submittedName>
        <fullName evidence="3">DNA/RNA non-specific endonuclease</fullName>
    </submittedName>
</protein>
<dbReference type="SMART" id="SM00477">
    <property type="entry name" value="NUC"/>
    <property type="match status" value="1"/>
</dbReference>
<dbReference type="InterPro" id="IPR040255">
    <property type="entry name" value="Non-specific_endonuclease"/>
</dbReference>
<reference evidence="3 4" key="1">
    <citation type="submission" date="2022-01" db="EMBL/GenBank/DDBJ databases">
        <title>Whole genome-based taxonomy of the Shewanellaceae.</title>
        <authorList>
            <person name="Martin-Rodriguez A.J."/>
        </authorList>
    </citation>
    <scope>NUCLEOTIDE SEQUENCE [LARGE SCALE GENOMIC DNA]</scope>
    <source>
        <strain evidence="3 4">DSM 24955</strain>
    </source>
</reference>
<dbReference type="InterPro" id="IPR001604">
    <property type="entry name" value="Endo_G_ENPP1-like_dom"/>
</dbReference>
<name>A0ABT0KM52_9GAMM</name>
<dbReference type="RefSeq" id="WP_248955138.1">
    <property type="nucleotide sequence ID" value="NZ_JAKIKU010000003.1"/>
</dbReference>
<feature type="domain" description="ENPP1-3/EXOG-like endonuclease/phosphodiesterase" evidence="1">
    <location>
        <begin position="34"/>
        <end position="237"/>
    </location>
</feature>
<sequence length="257" mass="29777">MRNLMLLILVYIYTFNNLVEATHNIPVQVYIAKYQKYTLYIDCNRKASFAFNYVIDSDTGNKTRYGSFYEDLNMPSHCKQLSRTPYRLINKNTELSYDRGHLAAANHFDSSKALLKEANFMANVLPQTVALNRGAWKRTEELIECYRDLFPVTTLGGVIWGNDSSNDHFVNSHGVETPDYFWRLLSGVNSNGKEFYSAWILPNDGSARSSNLVHYEVSHEKLMERVKIRKSKELLRDITVTLGEPFTYSKRCKFYES</sequence>
<comment type="caution">
    <text evidence="3">The sequence shown here is derived from an EMBL/GenBank/DDBJ whole genome shotgun (WGS) entry which is preliminary data.</text>
</comment>
<keyword evidence="3" id="KW-0378">Hydrolase</keyword>
<dbReference type="InterPro" id="IPR044929">
    <property type="entry name" value="DNA/RNA_non-sp_Endonuclease_sf"/>
</dbReference>
<evidence type="ECO:0000313" key="4">
    <source>
        <dbReference type="Proteomes" id="UP001202134"/>
    </source>
</evidence>
<keyword evidence="4" id="KW-1185">Reference proteome</keyword>
<dbReference type="Pfam" id="PF01223">
    <property type="entry name" value="Endonuclease_NS"/>
    <property type="match status" value="1"/>
</dbReference>
<dbReference type="PANTHER" id="PTHR13966:SF5">
    <property type="entry name" value="ENDONUCLEASE G, MITOCHONDRIAL"/>
    <property type="match status" value="1"/>
</dbReference>
<keyword evidence="3" id="KW-0255">Endonuclease</keyword>
<dbReference type="InterPro" id="IPR044925">
    <property type="entry name" value="His-Me_finger_sf"/>
</dbReference>
<evidence type="ECO:0000259" key="1">
    <source>
        <dbReference type="SMART" id="SM00477"/>
    </source>
</evidence>
<dbReference type="SMART" id="SM00892">
    <property type="entry name" value="Endonuclease_NS"/>
    <property type="match status" value="1"/>
</dbReference>
<accession>A0ABT0KM52</accession>
<dbReference type="EMBL" id="JAKIKU010000003">
    <property type="protein sequence ID" value="MCL1044922.1"/>
    <property type="molecule type" value="Genomic_DNA"/>
</dbReference>
<proteinExistence type="predicted"/>
<dbReference type="InterPro" id="IPR020821">
    <property type="entry name" value="ENPP1-3/EXOG-like_nuc-like"/>
</dbReference>
<dbReference type="Proteomes" id="UP001202134">
    <property type="component" value="Unassembled WGS sequence"/>
</dbReference>
<gene>
    <name evidence="3" type="ORF">L2737_06215</name>
</gene>
<dbReference type="SUPFAM" id="SSF54060">
    <property type="entry name" value="His-Me finger endonucleases"/>
    <property type="match status" value="1"/>
</dbReference>
<dbReference type="PANTHER" id="PTHR13966">
    <property type="entry name" value="ENDONUCLEASE RELATED"/>
    <property type="match status" value="1"/>
</dbReference>
<feature type="domain" description="DNA/RNA non-specific endonuclease/pyrophosphatase/phosphodiesterase" evidence="2">
    <location>
        <begin position="33"/>
        <end position="237"/>
    </location>
</feature>
<organism evidence="3 4">
    <name type="scientific">Shewanella electrodiphila</name>
    <dbReference type="NCBI Taxonomy" id="934143"/>
    <lineage>
        <taxon>Bacteria</taxon>
        <taxon>Pseudomonadati</taxon>
        <taxon>Pseudomonadota</taxon>
        <taxon>Gammaproteobacteria</taxon>
        <taxon>Alteromonadales</taxon>
        <taxon>Shewanellaceae</taxon>
        <taxon>Shewanella</taxon>
    </lineage>
</organism>
<evidence type="ECO:0000313" key="3">
    <source>
        <dbReference type="EMBL" id="MCL1044922.1"/>
    </source>
</evidence>
<dbReference type="GO" id="GO:0004519">
    <property type="term" value="F:endonuclease activity"/>
    <property type="evidence" value="ECO:0007669"/>
    <property type="project" value="UniProtKB-KW"/>
</dbReference>
<dbReference type="Gene3D" id="3.40.570.10">
    <property type="entry name" value="Extracellular Endonuclease, subunit A"/>
    <property type="match status" value="1"/>
</dbReference>